<gene>
    <name evidence="6" type="ORF">MNB_SM-5-856</name>
</gene>
<dbReference type="Pfam" id="PF14715">
    <property type="entry name" value="FixP_N"/>
    <property type="match status" value="1"/>
</dbReference>
<dbReference type="Pfam" id="PF00034">
    <property type="entry name" value="Cytochrom_C"/>
    <property type="match status" value="1"/>
</dbReference>
<dbReference type="AlphaFoldDB" id="A0A1W1C8T2"/>
<dbReference type="GO" id="GO:0009055">
    <property type="term" value="F:electron transfer activity"/>
    <property type="evidence" value="ECO:0007669"/>
    <property type="project" value="InterPro"/>
</dbReference>
<keyword evidence="1" id="KW-0349">Heme</keyword>
<dbReference type="InterPro" id="IPR038414">
    <property type="entry name" value="CcoP_N_sf"/>
</dbReference>
<keyword evidence="4" id="KW-1133">Transmembrane helix</keyword>
<accession>A0A1W1C8T2</accession>
<reference evidence="6" key="1">
    <citation type="submission" date="2016-10" db="EMBL/GenBank/DDBJ databases">
        <authorList>
            <person name="de Groot N.N."/>
        </authorList>
    </citation>
    <scope>NUCLEOTIDE SEQUENCE</scope>
</reference>
<keyword evidence="2" id="KW-0479">Metal-binding</keyword>
<sequence>MNKLYLWGTIIAAAMLGATYMTITYLGKSGLNGDIVNMLAIAGAAALVIITIFVVVKYVRQMQTDTATGELADESWDNIGEYKNPVPFGWAVIFLGTIVWGLWYWTIGYPVNAFSQIGQYNEEVKADNAEFSKKYANIKGEQLVNMGESVFLVDCVACHGLNADGNNEADAADLNQRISVKSVKYAIIHGLTGKLLGTEAAMPDRSGLMNANNNYAPITDKEIDEVAKYVAGGFKDKNSAGAKVFAGTCVMCHGDKGQGVAGMAPQINGWNSKLIVNVLDYGKDGAIGKMPVMDTLNAKQKEAIAAYVTSLSKGE</sequence>
<dbReference type="InterPro" id="IPR050597">
    <property type="entry name" value="Cytochrome_c_Oxidase_Subunit"/>
</dbReference>
<evidence type="ECO:0000313" key="6">
    <source>
        <dbReference type="EMBL" id="SFV62101.1"/>
    </source>
</evidence>
<dbReference type="Gene3D" id="6.10.280.130">
    <property type="match status" value="1"/>
</dbReference>
<keyword evidence="6" id="KW-0560">Oxidoreductase</keyword>
<evidence type="ECO:0000256" key="1">
    <source>
        <dbReference type="ARBA" id="ARBA00022617"/>
    </source>
</evidence>
<dbReference type="PANTHER" id="PTHR33751:SF1">
    <property type="entry name" value="CBB3-TYPE CYTOCHROME C OXIDASE SUBUNIT FIXP"/>
    <property type="match status" value="1"/>
</dbReference>
<dbReference type="Gene3D" id="1.10.760.10">
    <property type="entry name" value="Cytochrome c-like domain"/>
    <property type="match status" value="2"/>
</dbReference>
<feature type="domain" description="Cytochrome c" evidence="5">
    <location>
        <begin position="142"/>
        <end position="312"/>
    </location>
</feature>
<feature type="transmembrane region" description="Helical" evidence="4">
    <location>
        <begin position="6"/>
        <end position="26"/>
    </location>
</feature>
<keyword evidence="4" id="KW-0472">Membrane</keyword>
<dbReference type="SUPFAM" id="SSF46626">
    <property type="entry name" value="Cytochrome c"/>
    <property type="match status" value="2"/>
</dbReference>
<evidence type="ECO:0000256" key="2">
    <source>
        <dbReference type="ARBA" id="ARBA00022723"/>
    </source>
</evidence>
<feature type="transmembrane region" description="Helical" evidence="4">
    <location>
        <begin position="38"/>
        <end position="59"/>
    </location>
</feature>
<organism evidence="6">
    <name type="scientific">hydrothermal vent metagenome</name>
    <dbReference type="NCBI Taxonomy" id="652676"/>
    <lineage>
        <taxon>unclassified sequences</taxon>
        <taxon>metagenomes</taxon>
        <taxon>ecological metagenomes</taxon>
    </lineage>
</organism>
<dbReference type="EC" id="1.9.3.1" evidence="6"/>
<evidence type="ECO:0000256" key="4">
    <source>
        <dbReference type="SAM" id="Phobius"/>
    </source>
</evidence>
<dbReference type="PROSITE" id="PS51007">
    <property type="entry name" value="CYTC"/>
    <property type="match status" value="1"/>
</dbReference>
<dbReference type="EMBL" id="FPHH01000064">
    <property type="protein sequence ID" value="SFV62101.1"/>
    <property type="molecule type" value="Genomic_DNA"/>
</dbReference>
<dbReference type="GO" id="GO:0016491">
    <property type="term" value="F:oxidoreductase activity"/>
    <property type="evidence" value="ECO:0007669"/>
    <property type="project" value="UniProtKB-KW"/>
</dbReference>
<dbReference type="Pfam" id="PF13442">
    <property type="entry name" value="Cytochrome_CBB3"/>
    <property type="match status" value="1"/>
</dbReference>
<protein>
    <submittedName>
        <fullName evidence="6">Cytochrome c oxidase subunit CcoP</fullName>
        <ecNumber evidence="6">1.9.3.1</ecNumber>
    </submittedName>
</protein>
<dbReference type="InterPro" id="IPR036909">
    <property type="entry name" value="Cyt_c-like_dom_sf"/>
</dbReference>
<dbReference type="PANTHER" id="PTHR33751">
    <property type="entry name" value="CBB3-TYPE CYTOCHROME C OXIDASE SUBUNIT FIXP"/>
    <property type="match status" value="1"/>
</dbReference>
<dbReference type="GO" id="GO:0046872">
    <property type="term" value="F:metal ion binding"/>
    <property type="evidence" value="ECO:0007669"/>
    <property type="project" value="UniProtKB-KW"/>
</dbReference>
<dbReference type="GO" id="GO:0020037">
    <property type="term" value="F:heme binding"/>
    <property type="evidence" value="ECO:0007669"/>
    <property type="project" value="InterPro"/>
</dbReference>
<keyword evidence="4" id="KW-0812">Transmembrane</keyword>
<keyword evidence="3" id="KW-0408">Iron</keyword>
<evidence type="ECO:0000256" key="3">
    <source>
        <dbReference type="ARBA" id="ARBA00023004"/>
    </source>
</evidence>
<feature type="transmembrane region" description="Helical" evidence="4">
    <location>
        <begin position="88"/>
        <end position="107"/>
    </location>
</feature>
<evidence type="ECO:0000259" key="5">
    <source>
        <dbReference type="PROSITE" id="PS51007"/>
    </source>
</evidence>
<dbReference type="InterPro" id="IPR032858">
    <property type="entry name" value="CcoP_N"/>
</dbReference>
<proteinExistence type="predicted"/>
<dbReference type="InterPro" id="IPR009056">
    <property type="entry name" value="Cyt_c-like_dom"/>
</dbReference>
<name>A0A1W1C8T2_9ZZZZ</name>